<dbReference type="GO" id="GO:0016020">
    <property type="term" value="C:membrane"/>
    <property type="evidence" value="ECO:0007669"/>
    <property type="project" value="TreeGrafter"/>
</dbReference>
<dbReference type="SUPFAM" id="SSF63737">
    <property type="entry name" value="Leukotriene A4 hydrolase N-terminal domain"/>
    <property type="match status" value="1"/>
</dbReference>
<dbReference type="AlphaFoldDB" id="A0AAN4ZGX3"/>
<name>A0AAN4ZGX3_9BILA</name>
<dbReference type="InterPro" id="IPR050344">
    <property type="entry name" value="Peptidase_M1_aminopeptidases"/>
</dbReference>
<feature type="non-terminal residue" evidence="2">
    <location>
        <position position="268"/>
    </location>
</feature>
<dbReference type="Proteomes" id="UP001328107">
    <property type="component" value="Unassembled WGS sequence"/>
</dbReference>
<comment type="caution">
    <text evidence="2">The sequence shown here is derived from an EMBL/GenBank/DDBJ whole genome shotgun (WGS) entry which is preliminary data.</text>
</comment>
<evidence type="ECO:0000313" key="2">
    <source>
        <dbReference type="EMBL" id="GMR37722.1"/>
    </source>
</evidence>
<dbReference type="Pfam" id="PF17900">
    <property type="entry name" value="Peptidase_M1_N"/>
    <property type="match status" value="1"/>
</dbReference>
<dbReference type="GO" id="GO:0042277">
    <property type="term" value="F:peptide binding"/>
    <property type="evidence" value="ECO:0007669"/>
    <property type="project" value="TreeGrafter"/>
</dbReference>
<protein>
    <recommendedName>
        <fullName evidence="1">Aminopeptidase N-like N-terminal domain-containing protein</fullName>
    </recommendedName>
</protein>
<gene>
    <name evidence="2" type="ORF">PMAYCL1PPCAC_07917</name>
</gene>
<dbReference type="GO" id="GO:0005737">
    <property type="term" value="C:cytoplasm"/>
    <property type="evidence" value="ECO:0007669"/>
    <property type="project" value="TreeGrafter"/>
</dbReference>
<dbReference type="GO" id="GO:0070006">
    <property type="term" value="F:metalloaminopeptidase activity"/>
    <property type="evidence" value="ECO:0007669"/>
    <property type="project" value="TreeGrafter"/>
</dbReference>
<dbReference type="GO" id="GO:0043171">
    <property type="term" value="P:peptide catabolic process"/>
    <property type="evidence" value="ECO:0007669"/>
    <property type="project" value="TreeGrafter"/>
</dbReference>
<accession>A0AAN4ZGX3</accession>
<sequence length="268" mass="30453">REDRRLSNDVFPLNYAIDLEVNVRGHAGAKRSEFNGTVTIYLDIRKPTAIMELHSKELIIDNAKLRESEIFSKPIDVSRISFNPERETISIHMNRTLLPGEMFMLISHTADSLKWMHTDYMRIGWLQIVNWKKTILSRDSKLNASLDSNGPFILASNNFPTGARLWFPCFDESDKKVATFEVQINHPSGLNAYANTDVERIDSIGPGRKLSVFEKTQSLATYQVALSINHLAIQPIEVGGYGKIRLISSKNSHEYTSSQDIGDNRNER</sequence>
<organism evidence="2 3">
    <name type="scientific">Pristionchus mayeri</name>
    <dbReference type="NCBI Taxonomy" id="1317129"/>
    <lineage>
        <taxon>Eukaryota</taxon>
        <taxon>Metazoa</taxon>
        <taxon>Ecdysozoa</taxon>
        <taxon>Nematoda</taxon>
        <taxon>Chromadorea</taxon>
        <taxon>Rhabditida</taxon>
        <taxon>Rhabditina</taxon>
        <taxon>Diplogasteromorpha</taxon>
        <taxon>Diplogasteroidea</taxon>
        <taxon>Neodiplogasteridae</taxon>
        <taxon>Pristionchus</taxon>
    </lineage>
</organism>
<dbReference type="InterPro" id="IPR042097">
    <property type="entry name" value="Aminopeptidase_N-like_N_sf"/>
</dbReference>
<dbReference type="GO" id="GO:0006508">
    <property type="term" value="P:proteolysis"/>
    <property type="evidence" value="ECO:0007669"/>
    <property type="project" value="TreeGrafter"/>
</dbReference>
<dbReference type="GO" id="GO:0005615">
    <property type="term" value="C:extracellular space"/>
    <property type="evidence" value="ECO:0007669"/>
    <property type="project" value="TreeGrafter"/>
</dbReference>
<dbReference type="EMBL" id="BTRK01000002">
    <property type="protein sequence ID" value="GMR37722.1"/>
    <property type="molecule type" value="Genomic_DNA"/>
</dbReference>
<proteinExistence type="predicted"/>
<keyword evidence="3" id="KW-1185">Reference proteome</keyword>
<evidence type="ECO:0000313" key="3">
    <source>
        <dbReference type="Proteomes" id="UP001328107"/>
    </source>
</evidence>
<feature type="domain" description="Aminopeptidase N-like N-terminal" evidence="1">
    <location>
        <begin position="12"/>
        <end position="222"/>
    </location>
</feature>
<reference evidence="3" key="1">
    <citation type="submission" date="2022-10" db="EMBL/GenBank/DDBJ databases">
        <title>Genome assembly of Pristionchus species.</title>
        <authorList>
            <person name="Yoshida K."/>
            <person name="Sommer R.J."/>
        </authorList>
    </citation>
    <scope>NUCLEOTIDE SEQUENCE [LARGE SCALE GENOMIC DNA]</scope>
    <source>
        <strain evidence="3">RS5460</strain>
    </source>
</reference>
<dbReference type="PANTHER" id="PTHR11533">
    <property type="entry name" value="PROTEASE M1 ZINC METALLOPROTEASE"/>
    <property type="match status" value="1"/>
</dbReference>
<evidence type="ECO:0000259" key="1">
    <source>
        <dbReference type="Pfam" id="PF17900"/>
    </source>
</evidence>
<dbReference type="InterPro" id="IPR045357">
    <property type="entry name" value="Aminopeptidase_N-like_N"/>
</dbReference>
<feature type="non-terminal residue" evidence="2">
    <location>
        <position position="1"/>
    </location>
</feature>
<dbReference type="GO" id="GO:0008270">
    <property type="term" value="F:zinc ion binding"/>
    <property type="evidence" value="ECO:0007669"/>
    <property type="project" value="TreeGrafter"/>
</dbReference>
<dbReference type="Gene3D" id="2.60.40.1730">
    <property type="entry name" value="tricorn interacting facor f3 domain"/>
    <property type="match status" value="1"/>
</dbReference>
<dbReference type="PANTHER" id="PTHR11533:SF299">
    <property type="entry name" value="AMINOPEPTIDASE"/>
    <property type="match status" value="1"/>
</dbReference>